<gene>
    <name evidence="2" type="ORF">GOB81_05875</name>
</gene>
<protein>
    <submittedName>
        <fullName evidence="2">Uncharacterized protein</fullName>
    </submittedName>
</protein>
<evidence type="ECO:0000313" key="2">
    <source>
        <dbReference type="EMBL" id="NHN88154.1"/>
    </source>
</evidence>
<dbReference type="RefSeq" id="WP_173569439.1">
    <property type="nucleotide sequence ID" value="NZ_WOSY01000004.1"/>
</dbReference>
<comment type="caution">
    <text evidence="2">The sequence shown here is derived from an EMBL/GenBank/DDBJ whole genome shotgun (WGS) entry which is preliminary data.</text>
</comment>
<feature type="region of interest" description="Disordered" evidence="1">
    <location>
        <begin position="47"/>
        <end position="76"/>
    </location>
</feature>
<evidence type="ECO:0000313" key="3">
    <source>
        <dbReference type="Proteomes" id="UP000631653"/>
    </source>
</evidence>
<accession>A0ABX0JXS8</accession>
<reference evidence="2 3" key="1">
    <citation type="journal article" date="2020" name="Int. J. Syst. Evol. Microbiol.">
        <title>Novel acetic acid bacteria from cider fermentations: Acetobacter conturbans sp. nov. and Acetobacter fallax sp. nov.</title>
        <authorList>
            <person name="Sombolestani A.S."/>
            <person name="Cleenwerck I."/>
            <person name="Cnockaert M."/>
            <person name="Borremans W."/>
            <person name="Wieme A.D."/>
            <person name="De Vuyst L."/>
            <person name="Vandamme P."/>
        </authorList>
    </citation>
    <scope>NUCLEOTIDE SEQUENCE [LARGE SCALE GENOMIC DNA]</scope>
    <source>
        <strain evidence="2 3">LMG 1627</strain>
    </source>
</reference>
<sequence>MSAGKQDVSAAQVPSGDDRIDLLNAAQLGAAYKGPVYYKGQPVPAAQPVRLENTPSVAPKDDGTHRPSLTSPTLRAAPASAYHGSLYYPANSTSLPAPRPN</sequence>
<proteinExistence type="predicted"/>
<dbReference type="Proteomes" id="UP000631653">
    <property type="component" value="Unassembled WGS sequence"/>
</dbReference>
<name>A0ABX0JXS8_9PROT</name>
<organism evidence="2 3">
    <name type="scientific">Acetobacter conturbans</name>
    <dbReference type="NCBI Taxonomy" id="1737472"/>
    <lineage>
        <taxon>Bacteria</taxon>
        <taxon>Pseudomonadati</taxon>
        <taxon>Pseudomonadota</taxon>
        <taxon>Alphaproteobacteria</taxon>
        <taxon>Acetobacterales</taxon>
        <taxon>Acetobacteraceae</taxon>
        <taxon>Acetobacter</taxon>
    </lineage>
</organism>
<evidence type="ECO:0000256" key="1">
    <source>
        <dbReference type="SAM" id="MobiDB-lite"/>
    </source>
</evidence>
<dbReference type="EMBL" id="WOSY01000004">
    <property type="protein sequence ID" value="NHN88154.1"/>
    <property type="molecule type" value="Genomic_DNA"/>
</dbReference>
<keyword evidence="3" id="KW-1185">Reference proteome</keyword>